<dbReference type="AlphaFoldDB" id="A0A0G4GWQ8"/>
<sequence>MTKSRSYCSFRTLSLSLLFLFFAFGGCEVPLLSFNFPGPVTPEAFEVQSGGMFSCKSIFPLDPKTVGVFLTCVSGQVLAGANLSSGICKCITEKLGTEEEQCQANTIMARLFACANNNYPCPDKPLKPPSFGLNASDVHFDDFSFDEPLPTPAVLPGDLLEREVLPYYLAITAIFRHYAFAMNTYCFGVDSENAYSSSGTQTVFPGYIQESIIIPEYEGVLQSVLPGKTPPDFARAPFGVLEGKEDTLVVIIRGGQFYSDGYNIQNYLQTQNSIYPGKVAAQAIDLAENLFGVLSQAISDAQSRSGNSYSKVFLASHSSGAKASYLIEGHLVSAFPSLQFGFLTIGLNPTGDRTFAEETGKVANHRDFGYKLDFLARARCLGCAPDYREGGSVGCPASAGGPFPGGVGEKFPFSLPNGHMEIGLKAGGYYTIVPQINNLNIVSAHVCSFLCWSTTALEKSGRFTLKGATDFCDLKTCLLENTAGPPLYVSNFIGNVAYAALLTVPSLLEALTKKLGTSEKRTIVEEIESFRLGGMEMDRQGNVKVFEGDSELMSVWLKKGVRVSSAADSIVDKKEEILIEDIHQQDTGGIPDWKLDRIFSFPPDFDKPEGEIKDRDPSSSFIATSTAPPTVSLESAVCNTEVKGGKGFLSSLAGRGELFGMKTLKWEAKEQSNGKLNKSFFGFKTPDLLSIFSTSLKVNN</sequence>
<gene>
    <name evidence="1" type="ORF">Cvel_23676</name>
</gene>
<accession>A0A0G4GWQ8</accession>
<name>A0A0G4GWQ8_9ALVE</name>
<reference evidence="1" key="1">
    <citation type="submission" date="2014-11" db="EMBL/GenBank/DDBJ databases">
        <authorList>
            <person name="Otto D Thomas"/>
            <person name="Naeem Raeece"/>
        </authorList>
    </citation>
    <scope>NUCLEOTIDE SEQUENCE</scope>
</reference>
<dbReference type="VEuPathDB" id="CryptoDB:Cvel_23676"/>
<organism evidence="1">
    <name type="scientific">Chromera velia CCMP2878</name>
    <dbReference type="NCBI Taxonomy" id="1169474"/>
    <lineage>
        <taxon>Eukaryota</taxon>
        <taxon>Sar</taxon>
        <taxon>Alveolata</taxon>
        <taxon>Colpodellida</taxon>
        <taxon>Chromeraceae</taxon>
        <taxon>Chromera</taxon>
    </lineage>
</organism>
<dbReference type="PhylomeDB" id="A0A0G4GWQ8"/>
<dbReference type="PROSITE" id="PS51257">
    <property type="entry name" value="PROKAR_LIPOPROTEIN"/>
    <property type="match status" value="1"/>
</dbReference>
<protein>
    <submittedName>
        <fullName evidence="1">Uncharacterized protein</fullName>
    </submittedName>
</protein>
<evidence type="ECO:0000313" key="1">
    <source>
        <dbReference type="EMBL" id="CEM35273.1"/>
    </source>
</evidence>
<proteinExistence type="predicted"/>
<dbReference type="EMBL" id="CDMZ01001621">
    <property type="protein sequence ID" value="CEM35273.1"/>
    <property type="molecule type" value="Genomic_DNA"/>
</dbReference>